<keyword evidence="2" id="KW-0805">Transcription regulation</keyword>
<feature type="region of interest" description="Disordered" evidence="6">
    <location>
        <begin position="67"/>
        <end position="87"/>
    </location>
</feature>
<keyword evidence="4" id="KW-0804">Transcription</keyword>
<dbReference type="EMBL" id="ML732262">
    <property type="protein sequence ID" value="KAB8071813.1"/>
    <property type="molecule type" value="Genomic_DNA"/>
</dbReference>
<keyword evidence="1" id="KW-0479">Metal-binding</keyword>
<dbReference type="GO" id="GO:0006351">
    <property type="term" value="P:DNA-templated transcription"/>
    <property type="evidence" value="ECO:0007669"/>
    <property type="project" value="InterPro"/>
</dbReference>
<evidence type="ECO:0000256" key="4">
    <source>
        <dbReference type="ARBA" id="ARBA00023163"/>
    </source>
</evidence>
<dbReference type="InterPro" id="IPR007219">
    <property type="entry name" value="XnlR_reg_dom"/>
</dbReference>
<organism evidence="8 9">
    <name type="scientific">Aspergillus leporis</name>
    <dbReference type="NCBI Taxonomy" id="41062"/>
    <lineage>
        <taxon>Eukaryota</taxon>
        <taxon>Fungi</taxon>
        <taxon>Dikarya</taxon>
        <taxon>Ascomycota</taxon>
        <taxon>Pezizomycotina</taxon>
        <taxon>Eurotiomycetes</taxon>
        <taxon>Eurotiomycetidae</taxon>
        <taxon>Eurotiales</taxon>
        <taxon>Aspergillaceae</taxon>
        <taxon>Aspergillus</taxon>
        <taxon>Aspergillus subgen. Circumdati</taxon>
    </lineage>
</organism>
<dbReference type="SMART" id="SM00906">
    <property type="entry name" value="Fungal_trans"/>
    <property type="match status" value="1"/>
</dbReference>
<name>A0A5N5WTG1_9EURO</name>
<evidence type="ECO:0000313" key="8">
    <source>
        <dbReference type="EMBL" id="KAB8071813.1"/>
    </source>
</evidence>
<keyword evidence="5" id="KW-0539">Nucleus</keyword>
<dbReference type="Gene3D" id="4.10.240.10">
    <property type="entry name" value="Zn(2)-C6 fungal-type DNA-binding domain"/>
    <property type="match status" value="1"/>
</dbReference>
<keyword evidence="9" id="KW-1185">Reference proteome</keyword>
<feature type="compositionally biased region" description="Polar residues" evidence="6">
    <location>
        <begin position="75"/>
        <end position="87"/>
    </location>
</feature>
<dbReference type="GO" id="GO:0005634">
    <property type="term" value="C:nucleus"/>
    <property type="evidence" value="ECO:0007669"/>
    <property type="project" value="TreeGrafter"/>
</dbReference>
<dbReference type="GO" id="GO:0001080">
    <property type="term" value="P:nitrogen catabolite activation of transcription from RNA polymerase II promoter"/>
    <property type="evidence" value="ECO:0007669"/>
    <property type="project" value="TreeGrafter"/>
</dbReference>
<evidence type="ECO:0000256" key="2">
    <source>
        <dbReference type="ARBA" id="ARBA00023015"/>
    </source>
</evidence>
<feature type="domain" description="Zn(2)-C6 fungal-type" evidence="7">
    <location>
        <begin position="27"/>
        <end position="58"/>
    </location>
</feature>
<dbReference type="InterPro" id="IPR001138">
    <property type="entry name" value="Zn2Cys6_DnaBD"/>
</dbReference>
<dbReference type="OrthoDB" id="3034343at2759"/>
<gene>
    <name evidence="8" type="ORF">BDV29DRAFT_11822</name>
</gene>
<evidence type="ECO:0000313" key="9">
    <source>
        <dbReference type="Proteomes" id="UP000326565"/>
    </source>
</evidence>
<proteinExistence type="predicted"/>
<dbReference type="Pfam" id="PF04082">
    <property type="entry name" value="Fungal_trans"/>
    <property type="match status" value="1"/>
</dbReference>
<dbReference type="AlphaFoldDB" id="A0A5N5WTG1"/>
<dbReference type="PROSITE" id="PS00463">
    <property type="entry name" value="ZN2_CY6_FUNGAL_1"/>
    <property type="match status" value="1"/>
</dbReference>
<evidence type="ECO:0000259" key="7">
    <source>
        <dbReference type="PROSITE" id="PS50048"/>
    </source>
</evidence>
<dbReference type="CDD" id="cd00067">
    <property type="entry name" value="GAL4"/>
    <property type="match status" value="1"/>
</dbReference>
<dbReference type="InterPro" id="IPR036864">
    <property type="entry name" value="Zn2-C6_fun-type_DNA-bd_sf"/>
</dbReference>
<dbReference type="GO" id="GO:0000981">
    <property type="term" value="F:DNA-binding transcription factor activity, RNA polymerase II-specific"/>
    <property type="evidence" value="ECO:0007669"/>
    <property type="project" value="InterPro"/>
</dbReference>
<reference evidence="8 9" key="1">
    <citation type="submission" date="2019-04" db="EMBL/GenBank/DDBJ databases">
        <title>Friends and foes A comparative genomics study of 23 Aspergillus species from section Flavi.</title>
        <authorList>
            <consortium name="DOE Joint Genome Institute"/>
            <person name="Kjaerbolling I."/>
            <person name="Vesth T."/>
            <person name="Frisvad J.C."/>
            <person name="Nybo J.L."/>
            <person name="Theobald S."/>
            <person name="Kildgaard S."/>
            <person name="Isbrandt T."/>
            <person name="Kuo A."/>
            <person name="Sato A."/>
            <person name="Lyhne E.K."/>
            <person name="Kogle M.E."/>
            <person name="Wiebenga A."/>
            <person name="Kun R.S."/>
            <person name="Lubbers R.J."/>
            <person name="Makela M.R."/>
            <person name="Barry K."/>
            <person name="Chovatia M."/>
            <person name="Clum A."/>
            <person name="Daum C."/>
            <person name="Haridas S."/>
            <person name="He G."/>
            <person name="LaButti K."/>
            <person name="Lipzen A."/>
            <person name="Mondo S."/>
            <person name="Riley R."/>
            <person name="Salamov A."/>
            <person name="Simmons B.A."/>
            <person name="Magnuson J.K."/>
            <person name="Henrissat B."/>
            <person name="Mortensen U.H."/>
            <person name="Larsen T.O."/>
            <person name="Devries R.P."/>
            <person name="Grigoriev I.V."/>
            <person name="Machida M."/>
            <person name="Baker S.E."/>
            <person name="Andersen M.R."/>
        </authorList>
    </citation>
    <scope>NUCLEOTIDE SEQUENCE [LARGE SCALE GENOMIC DNA]</scope>
    <source>
        <strain evidence="8 9">CBS 151.66</strain>
    </source>
</reference>
<evidence type="ECO:0000256" key="1">
    <source>
        <dbReference type="ARBA" id="ARBA00022723"/>
    </source>
</evidence>
<dbReference type="GO" id="GO:0008270">
    <property type="term" value="F:zinc ion binding"/>
    <property type="evidence" value="ECO:0007669"/>
    <property type="project" value="InterPro"/>
</dbReference>
<sequence>MDNDIPTRPDQYTWTGPCKYMSKAQRACDLCRFRKSACQIDSTPPCRLCRVNAQPCEFTNRVVRKKRRTLHHEPSSSPNLNTTNADNNGLIHESLHMESVVQPQDLSVTQMTGDSPNGASPSIDDTMFCFDLHRGYEDPQPPVPEGGRDHAIMEELMLSIYEGQGLPHPESHPVPGQVSLDNHASMNLQLCGLTGDMDPYVLRHYRFDAKSEFAFSKLAIRTVQDTGVPVQFLLSKPDLRNAPTEGSLKLSHMVGPDIGERLIQLFLRFVNPQFPILSNNGCPNALSAPTHLLAAIYLITQPFTTFDDYLCIELVYSPPSRKSLFEIAWRDLNDALLAPTIQSLQAALILLLYPPTNPLLLESTMKWTLLGITVSMAQTLGLHLDPTSWNLPTEEINTRRRLSWAVFAVDKWLASSFGRPTHISRNDWMVTELNLSDIEYGDLTDSASSYVIEFSKLTTILDDVLTGLYALRAVSAISKDFRLTMSRAYPFMEILTAWHANLPSSLAMEQKLEGSPTADGSASLHLAYQSVKILILRALLRPFNNPHHLVTESERGNEWFAARTQIRKIASAEADAALNLVSSLRPEHYQAFWAPWSKTSFACIMNLLFLLAVTVFEQDKGAHMTSLEEYKQRRESLDRGRTIFRLHAKSLDMIRFALLRIDAVFWIGWERVLGFA</sequence>
<dbReference type="InterPro" id="IPR050797">
    <property type="entry name" value="Carb_Metab_Trans_Reg"/>
</dbReference>
<evidence type="ECO:0000256" key="5">
    <source>
        <dbReference type="ARBA" id="ARBA00023242"/>
    </source>
</evidence>
<accession>A0A5N5WTG1</accession>
<dbReference type="PANTHER" id="PTHR31668">
    <property type="entry name" value="GLUCOSE TRANSPORT TRANSCRIPTION REGULATOR RGT1-RELATED-RELATED"/>
    <property type="match status" value="1"/>
</dbReference>
<keyword evidence="3" id="KW-0238">DNA-binding</keyword>
<dbReference type="PANTHER" id="PTHR31668:SF4">
    <property type="entry name" value="TRANSCRIPTIONAL ACTIVATOR PROTEIN DAL81"/>
    <property type="match status" value="1"/>
</dbReference>
<protein>
    <submittedName>
        <fullName evidence="8">Fungal-specific transcription factor domain-containing protein</fullName>
    </submittedName>
</protein>
<dbReference type="PROSITE" id="PS50048">
    <property type="entry name" value="ZN2_CY6_FUNGAL_2"/>
    <property type="match status" value="1"/>
</dbReference>
<dbReference type="Proteomes" id="UP000326565">
    <property type="component" value="Unassembled WGS sequence"/>
</dbReference>
<evidence type="ECO:0000256" key="6">
    <source>
        <dbReference type="SAM" id="MobiDB-lite"/>
    </source>
</evidence>
<evidence type="ECO:0000256" key="3">
    <source>
        <dbReference type="ARBA" id="ARBA00023125"/>
    </source>
</evidence>
<dbReference type="CDD" id="cd12148">
    <property type="entry name" value="fungal_TF_MHR"/>
    <property type="match status" value="1"/>
</dbReference>
<dbReference type="GO" id="GO:0003677">
    <property type="term" value="F:DNA binding"/>
    <property type="evidence" value="ECO:0007669"/>
    <property type="project" value="UniProtKB-KW"/>
</dbReference>